<reference evidence="3" key="1">
    <citation type="journal article" date="2018" name="ChemBioChem">
        <title>Auroramycin, a potent antibiotic from Streptomyces roseosporus by CRISPR-Cas9 activation.</title>
        <authorList>
            <person name="Zhao H."/>
            <person name="Lim Y.H."/>
            <person name="Wong F.T."/>
            <person name="Yeo W.L."/>
            <person name="Ching K.C."/>
            <person name="Lim Y.W."/>
            <person name="Heng E."/>
            <person name="Chen S."/>
            <person name="Tsai D.J."/>
            <person name="Lauderdale T.L."/>
            <person name="Shia K.S."/>
            <person name="Ho Y.S."/>
            <person name="Hoon S."/>
            <person name="Ang E.L."/>
            <person name="Zhang M.M."/>
        </authorList>
    </citation>
    <scope>NUCLEOTIDE SEQUENCE</scope>
    <source>
        <strain evidence="3">NRRL 15998</strain>
    </source>
</reference>
<feature type="region of interest" description="Disordered" evidence="1">
    <location>
        <begin position="443"/>
        <end position="485"/>
    </location>
</feature>
<dbReference type="InterPro" id="IPR021421">
    <property type="entry name" value="DUF3071"/>
</dbReference>
<feature type="region of interest" description="Disordered" evidence="1">
    <location>
        <begin position="332"/>
        <end position="377"/>
    </location>
</feature>
<dbReference type="EMBL" id="MH101993">
    <property type="protein sequence ID" value="AWR88430.1"/>
    <property type="molecule type" value="Genomic_DNA"/>
</dbReference>
<feature type="compositionally biased region" description="Basic and acidic residues" evidence="1">
    <location>
        <begin position="443"/>
        <end position="462"/>
    </location>
</feature>
<feature type="region of interest" description="Disordered" evidence="1">
    <location>
        <begin position="391"/>
        <end position="428"/>
    </location>
</feature>
<feature type="region of interest" description="Disordered" evidence="1">
    <location>
        <begin position="23"/>
        <end position="43"/>
    </location>
</feature>
<dbReference type="AlphaFoldDB" id="A0A2U9I6I9"/>
<accession>A0A2U9I6I9</accession>
<protein>
    <recommendedName>
        <fullName evidence="2">DUF3071 domain-containing protein</fullName>
    </recommendedName>
</protein>
<feature type="compositionally biased region" description="Low complexity" evidence="1">
    <location>
        <begin position="419"/>
        <end position="428"/>
    </location>
</feature>
<sequence length="485" mass="53153">MSEVDSSDSGDCVKHNTHQGHFAENWVPQLPHPARTSAARRSTPVARMEYCDEPWGGLRRGNPQLPEGADGGTLGGRTRASARHAGHFGKVVAGCTRAGHTRLAEAATHVTSAGTTREVPMPELRVVAVSNDGTRLVLKAADSTEYTLPIDERLRAAVRNDRARLGQIEIEVESHLRPRDIQARIRAGASAEEVAQFAGIPVDRVRRFEGPVLAERAFMAERARKTPVRRPGENTGPQLGEAVQERLLLRGADKETVQWDSWRRDDGTWEVLLVYRVAGEPHSASWSYDPPRRLVQALDDEARSLIGETDDVAAPEPSFPFVPRIARLPRDRPLDRSLDRQADRERPLDRALDRQIERPAPVAEPEEYVSSASAGERDSLTSLLEAVPSFRGDMVVPERPTQPEPPALEPAEEAEADEPPAAAASAGAGSAYADVLMPRAVAGHRDRLTGTTDRQAEADGVRPGRRAAVPSWDEIVFGTRRKKQD</sequence>
<feature type="region of interest" description="Disordered" evidence="1">
    <location>
        <begin position="57"/>
        <end position="79"/>
    </location>
</feature>
<proteinExistence type="predicted"/>
<dbReference type="NCBIfam" id="NF040712">
    <property type="entry name" value="SepH"/>
    <property type="match status" value="1"/>
</dbReference>
<dbReference type="Pfam" id="PF11268">
    <property type="entry name" value="DUF3071"/>
    <property type="match status" value="1"/>
</dbReference>
<evidence type="ECO:0000259" key="2">
    <source>
        <dbReference type="Pfam" id="PF11268"/>
    </source>
</evidence>
<feature type="compositionally biased region" description="Basic and acidic residues" evidence="1">
    <location>
        <begin position="332"/>
        <end position="357"/>
    </location>
</feature>
<organism evidence="3">
    <name type="scientific">Streptomyces filamentosus</name>
    <name type="common">Streptomyces roseosporus</name>
    <dbReference type="NCBI Taxonomy" id="67294"/>
    <lineage>
        <taxon>Bacteria</taxon>
        <taxon>Bacillati</taxon>
        <taxon>Actinomycetota</taxon>
        <taxon>Actinomycetes</taxon>
        <taxon>Kitasatosporales</taxon>
        <taxon>Streptomycetaceae</taxon>
        <taxon>Streptomyces</taxon>
    </lineage>
</organism>
<name>A0A2U9I6I9_STRFL</name>
<feature type="domain" description="DUF3071" evidence="2">
    <location>
        <begin position="121"/>
        <end position="288"/>
    </location>
</feature>
<evidence type="ECO:0000256" key="1">
    <source>
        <dbReference type="SAM" id="MobiDB-lite"/>
    </source>
</evidence>
<dbReference type="InterPro" id="IPR047682">
    <property type="entry name" value="SepH-like"/>
</dbReference>
<evidence type="ECO:0000313" key="3">
    <source>
        <dbReference type="EMBL" id="AWR88430.1"/>
    </source>
</evidence>